<gene>
    <name evidence="2" type="ORF">G3M70_13540</name>
</gene>
<evidence type="ECO:0000256" key="1">
    <source>
        <dbReference type="SAM" id="MobiDB-lite"/>
    </source>
</evidence>
<dbReference type="EMBL" id="CP048685">
    <property type="protein sequence ID" value="QPJ62844.1"/>
    <property type="molecule type" value="Genomic_DNA"/>
</dbReference>
<evidence type="ECO:0000313" key="3">
    <source>
        <dbReference type="Proteomes" id="UP000594688"/>
    </source>
</evidence>
<dbReference type="AlphaFoldDB" id="A0A7T0BXQ3"/>
<dbReference type="KEGG" id="nli:G3M70_13540"/>
<protein>
    <submittedName>
        <fullName evidence="2">Uncharacterized protein</fullName>
    </submittedName>
</protein>
<name>A0A7T0BXQ3_9BACT</name>
<proteinExistence type="predicted"/>
<accession>A0A7T0BXQ3</accession>
<feature type="compositionally biased region" description="Basic and acidic residues" evidence="1">
    <location>
        <begin position="16"/>
        <end position="25"/>
    </location>
</feature>
<feature type="region of interest" description="Disordered" evidence="1">
    <location>
        <begin position="1"/>
        <end position="64"/>
    </location>
</feature>
<dbReference type="Proteomes" id="UP000594688">
    <property type="component" value="Chromosome"/>
</dbReference>
<feature type="compositionally biased region" description="Gly residues" evidence="1">
    <location>
        <begin position="1"/>
        <end position="10"/>
    </location>
</feature>
<feature type="region of interest" description="Disordered" evidence="1">
    <location>
        <begin position="293"/>
        <end position="316"/>
    </location>
</feature>
<reference evidence="2 3" key="1">
    <citation type="submission" date="2020-02" db="EMBL/GenBank/DDBJ databases">
        <title>Genomic and physiological characterization of two novel Nitrospinaceae genera.</title>
        <authorList>
            <person name="Mueller A.J."/>
            <person name="Jung M.-Y."/>
            <person name="Strachan C.R."/>
            <person name="Herbold C.W."/>
            <person name="Kirkegaard R.H."/>
            <person name="Daims H."/>
        </authorList>
    </citation>
    <scope>NUCLEOTIDE SEQUENCE [LARGE SCALE GENOMIC DNA]</scope>
    <source>
        <strain evidence="2">EB</strain>
    </source>
</reference>
<sequence length="419" mass="44875">MGKLTGGHTQGGAYIQDEHGNKLFDDGTFNEAPPDPGEELEDFITNGEGNNEGGVPFTPPPGENLPLTMSGCNQVNYNPSYIKCVGQDSESQQYETYIEMGSDDPTTVKNFLQDKRDDGLLVFDMRDREFETHATDVTSTDPFAMMMDELGGAFNKTPGGGSGGGNGGAVGDIHVYFPPNNYDDTPYQITDDMRDNFIGPVFTGGSHNDAVIDGLIEVIDQLIADGPWQPNPCVNGQLSIGGSSVNMVFADSNEPIWNISVHGQEVGGVQRGVISQSVNQLSNIGDCGVVTGDEGGEGGEGVQLPGGDAEEAPGGSTGSTILSQDGFYVPSYPADTTFSMIMQTHYSTWQQEPFIQAINSFVPTNMGNSLPSFSFETNSFGTVSWDFNNYSSVFDMMGYIVLICSTYMGIRIIITRGGE</sequence>
<organism evidence="2 3">
    <name type="scientific">Candidatus Nitronauta litoralis</name>
    <dbReference type="NCBI Taxonomy" id="2705533"/>
    <lineage>
        <taxon>Bacteria</taxon>
        <taxon>Pseudomonadati</taxon>
        <taxon>Nitrospinota/Tectimicrobiota group</taxon>
        <taxon>Nitrospinota</taxon>
        <taxon>Nitrospinia</taxon>
        <taxon>Nitrospinales</taxon>
        <taxon>Nitrospinaceae</taxon>
        <taxon>Candidatus Nitronauta</taxon>
    </lineage>
</organism>
<evidence type="ECO:0000313" key="2">
    <source>
        <dbReference type="EMBL" id="QPJ62844.1"/>
    </source>
</evidence>